<feature type="transmembrane region" description="Helical" evidence="6">
    <location>
        <begin position="270"/>
        <end position="293"/>
    </location>
</feature>
<feature type="transmembrane region" description="Helical" evidence="6">
    <location>
        <begin position="102"/>
        <end position="121"/>
    </location>
</feature>
<comment type="similarity">
    <text evidence="2">Belongs to the EamA transporter family.</text>
</comment>
<feature type="domain" description="EamA" evidence="7">
    <location>
        <begin position="5"/>
        <end position="138"/>
    </location>
</feature>
<dbReference type="PANTHER" id="PTHR32322">
    <property type="entry name" value="INNER MEMBRANE TRANSPORTER"/>
    <property type="match status" value="1"/>
</dbReference>
<evidence type="ECO:0000256" key="5">
    <source>
        <dbReference type="ARBA" id="ARBA00023136"/>
    </source>
</evidence>
<dbReference type="Pfam" id="PF00892">
    <property type="entry name" value="EamA"/>
    <property type="match status" value="2"/>
</dbReference>
<dbReference type="EMBL" id="FNNQ01000003">
    <property type="protein sequence ID" value="SDW38851.1"/>
    <property type="molecule type" value="Genomic_DNA"/>
</dbReference>
<dbReference type="GO" id="GO:0016020">
    <property type="term" value="C:membrane"/>
    <property type="evidence" value="ECO:0007669"/>
    <property type="project" value="UniProtKB-SubCell"/>
</dbReference>
<organism evidence="8 9">
    <name type="scientific">Marininema mesophilum</name>
    <dbReference type="NCBI Taxonomy" id="1048340"/>
    <lineage>
        <taxon>Bacteria</taxon>
        <taxon>Bacillati</taxon>
        <taxon>Bacillota</taxon>
        <taxon>Bacilli</taxon>
        <taxon>Bacillales</taxon>
        <taxon>Thermoactinomycetaceae</taxon>
        <taxon>Marininema</taxon>
    </lineage>
</organism>
<evidence type="ECO:0000313" key="9">
    <source>
        <dbReference type="Proteomes" id="UP000198534"/>
    </source>
</evidence>
<evidence type="ECO:0000313" key="8">
    <source>
        <dbReference type="EMBL" id="SDW38851.1"/>
    </source>
</evidence>
<dbReference type="STRING" id="1048340.SAMN05444487_10327"/>
<feature type="transmembrane region" description="Helical" evidence="6">
    <location>
        <begin position="128"/>
        <end position="144"/>
    </location>
</feature>
<evidence type="ECO:0000256" key="4">
    <source>
        <dbReference type="ARBA" id="ARBA00022989"/>
    </source>
</evidence>
<reference evidence="8 9" key="1">
    <citation type="submission" date="2016-10" db="EMBL/GenBank/DDBJ databases">
        <authorList>
            <person name="de Groot N.N."/>
        </authorList>
    </citation>
    <scope>NUCLEOTIDE SEQUENCE [LARGE SCALE GENOMIC DNA]</scope>
    <source>
        <strain evidence="8 9">DSM 45610</strain>
    </source>
</reference>
<accession>A0A1H2T4P2</accession>
<comment type="subcellular location">
    <subcellularLocation>
        <location evidence="1">Endomembrane system</location>
        <topology evidence="1">Multi-pass membrane protein</topology>
    </subcellularLocation>
</comment>
<proteinExistence type="inferred from homology"/>
<feature type="transmembrane region" description="Helical" evidence="6">
    <location>
        <begin position="74"/>
        <end position="96"/>
    </location>
</feature>
<dbReference type="RefSeq" id="WP_091736377.1">
    <property type="nucleotide sequence ID" value="NZ_FNNQ01000003.1"/>
</dbReference>
<gene>
    <name evidence="8" type="ORF">SAMN05444487_10327</name>
</gene>
<dbReference type="Proteomes" id="UP000198534">
    <property type="component" value="Unassembled WGS sequence"/>
</dbReference>
<evidence type="ECO:0000256" key="3">
    <source>
        <dbReference type="ARBA" id="ARBA00022692"/>
    </source>
</evidence>
<keyword evidence="9" id="KW-1185">Reference proteome</keyword>
<dbReference type="OrthoDB" id="2567550at2"/>
<dbReference type="SUPFAM" id="SSF103481">
    <property type="entry name" value="Multidrug resistance efflux transporter EmrE"/>
    <property type="match status" value="2"/>
</dbReference>
<evidence type="ECO:0000256" key="1">
    <source>
        <dbReference type="ARBA" id="ARBA00004127"/>
    </source>
</evidence>
<evidence type="ECO:0000256" key="2">
    <source>
        <dbReference type="ARBA" id="ARBA00007362"/>
    </source>
</evidence>
<evidence type="ECO:0000256" key="6">
    <source>
        <dbReference type="SAM" id="Phobius"/>
    </source>
</evidence>
<name>A0A1H2T4P2_9BACL</name>
<feature type="transmembrane region" description="Helical" evidence="6">
    <location>
        <begin position="208"/>
        <end position="234"/>
    </location>
</feature>
<sequence length="299" mass="33766">MTRFIAIIAAIFVTFLWSASYILNKLAFGEGIDPYMLAGLRYTIAASTLLMLFMFIKKHSTPISIRSRMRFKHYLLLGIAGYLMAQGLQYAGQFFISPTQTSMLLSVGNNLFVILVDLLWLREVKNRGVLLGVFGILLYYYPWQFQAGNLIGIGLVILSSIGYTINLTATRHFITNKTVKAENLVIGPMFIGAIFMIVVGFFRGGVPHISLMLIWILIWLGIVSGALAFYLWTLTQKTLKAYESSVLNNLVLIQVATMDVFILSQELTVLQISALIIILAAIIYVQFHPYFYIKKKKYN</sequence>
<feature type="transmembrane region" description="Helical" evidence="6">
    <location>
        <begin position="181"/>
        <end position="202"/>
    </location>
</feature>
<feature type="transmembrane region" description="Helical" evidence="6">
    <location>
        <begin position="246"/>
        <end position="264"/>
    </location>
</feature>
<evidence type="ECO:0000259" key="7">
    <source>
        <dbReference type="Pfam" id="PF00892"/>
    </source>
</evidence>
<feature type="domain" description="EamA" evidence="7">
    <location>
        <begin position="151"/>
        <end position="285"/>
    </location>
</feature>
<keyword evidence="4 6" id="KW-1133">Transmembrane helix</keyword>
<feature type="transmembrane region" description="Helical" evidence="6">
    <location>
        <begin position="5"/>
        <end position="23"/>
    </location>
</feature>
<feature type="transmembrane region" description="Helical" evidence="6">
    <location>
        <begin position="35"/>
        <end position="53"/>
    </location>
</feature>
<dbReference type="InterPro" id="IPR050638">
    <property type="entry name" value="AA-Vitamin_Transporters"/>
</dbReference>
<keyword evidence="5 6" id="KW-0472">Membrane</keyword>
<dbReference type="InterPro" id="IPR000620">
    <property type="entry name" value="EamA_dom"/>
</dbReference>
<protein>
    <submittedName>
        <fullName evidence="8">Permease of the drug/metabolite transporter (DMT) superfamily</fullName>
    </submittedName>
</protein>
<dbReference type="PANTHER" id="PTHR32322:SF2">
    <property type="entry name" value="EAMA DOMAIN-CONTAINING PROTEIN"/>
    <property type="match status" value="1"/>
</dbReference>
<dbReference type="InterPro" id="IPR037185">
    <property type="entry name" value="EmrE-like"/>
</dbReference>
<keyword evidence="3 6" id="KW-0812">Transmembrane</keyword>
<dbReference type="AlphaFoldDB" id="A0A1H2T4P2"/>
<feature type="transmembrane region" description="Helical" evidence="6">
    <location>
        <begin position="150"/>
        <end position="169"/>
    </location>
</feature>